<reference evidence="3" key="1">
    <citation type="submission" date="2016-05" db="EMBL/GenBank/DDBJ databases">
        <authorList>
            <person name="Holder M.E."/>
            <person name="Ajami N.J."/>
            <person name="Petrosino J.F."/>
        </authorList>
    </citation>
    <scope>NUCLEOTIDE SEQUENCE [LARGE SCALE GENOMIC DNA]</scope>
    <source>
        <strain evidence="3">ATCC 700696</strain>
    </source>
</reference>
<evidence type="ECO:0000256" key="1">
    <source>
        <dbReference type="SAM" id="Phobius"/>
    </source>
</evidence>
<proteinExistence type="predicted"/>
<protein>
    <submittedName>
        <fullName evidence="2">Uncharacterized protein</fullName>
    </submittedName>
</protein>
<keyword evidence="3" id="KW-1185">Reference proteome</keyword>
<gene>
    <name evidence="2" type="ORF">AXF17_03485</name>
</gene>
<name>A0A223ARK7_9FIRM</name>
<feature type="transmembrane region" description="Helical" evidence="1">
    <location>
        <begin position="127"/>
        <end position="144"/>
    </location>
</feature>
<evidence type="ECO:0000313" key="2">
    <source>
        <dbReference type="EMBL" id="ASS37608.1"/>
    </source>
</evidence>
<keyword evidence="1" id="KW-0472">Membrane</keyword>
<feature type="transmembrane region" description="Helical" evidence="1">
    <location>
        <begin position="170"/>
        <end position="187"/>
    </location>
</feature>
<dbReference type="AlphaFoldDB" id="A0A223ARK7"/>
<dbReference type="Proteomes" id="UP000214689">
    <property type="component" value="Chromosome"/>
</dbReference>
<feature type="transmembrane region" description="Helical" evidence="1">
    <location>
        <begin position="193"/>
        <end position="214"/>
    </location>
</feature>
<feature type="transmembrane region" description="Helical" evidence="1">
    <location>
        <begin position="37"/>
        <end position="58"/>
    </location>
</feature>
<sequence length="237" mass="27358">MCKKYNDQAIRNFVSGKGSVMTEEGKRKSKKELSNKTTLLLMLLTYFLFTISNAIQLSDINVRLIFVIQMVAILIWLLASVFYFKIKITSVIPRNKLFQIWSLIIFLITVDLMFVGVLRIVYSDLNLVIPSIILLLQSFGAAIYERKQILNAINNSDGIMKKPFENIKDLSQGGIYVVVMIVTMIVLRENLNLFAFFVVISSSFVTLTMSRGLIQQVYKWYFANKYDMRDELFKNVL</sequence>
<dbReference type="EMBL" id="CP016199">
    <property type="protein sequence ID" value="ASS37608.1"/>
    <property type="molecule type" value="Genomic_DNA"/>
</dbReference>
<feature type="transmembrane region" description="Helical" evidence="1">
    <location>
        <begin position="98"/>
        <end position="121"/>
    </location>
</feature>
<organism evidence="2 3">
    <name type="scientific">Mogibacterium pumilum</name>
    <dbReference type="NCBI Taxonomy" id="86332"/>
    <lineage>
        <taxon>Bacteria</taxon>
        <taxon>Bacillati</taxon>
        <taxon>Bacillota</taxon>
        <taxon>Clostridia</taxon>
        <taxon>Peptostreptococcales</taxon>
        <taxon>Anaerovoracaceae</taxon>
        <taxon>Mogibacterium</taxon>
    </lineage>
</organism>
<evidence type="ECO:0000313" key="3">
    <source>
        <dbReference type="Proteomes" id="UP000214689"/>
    </source>
</evidence>
<feature type="transmembrane region" description="Helical" evidence="1">
    <location>
        <begin position="64"/>
        <end position="86"/>
    </location>
</feature>
<accession>A0A223ARK7</accession>
<keyword evidence="1" id="KW-0812">Transmembrane</keyword>
<dbReference type="RefSeq" id="WP_094233833.1">
    <property type="nucleotide sequence ID" value="NZ_CP016199.1"/>
</dbReference>
<keyword evidence="1" id="KW-1133">Transmembrane helix</keyword>